<feature type="compositionally biased region" description="Basic residues" evidence="17">
    <location>
        <begin position="670"/>
        <end position="687"/>
    </location>
</feature>
<dbReference type="GO" id="GO:0000779">
    <property type="term" value="C:condensed chromosome, centromeric region"/>
    <property type="evidence" value="ECO:0007669"/>
    <property type="project" value="TreeGrafter"/>
</dbReference>
<dbReference type="GO" id="GO:0007076">
    <property type="term" value="P:mitotic chromosome condensation"/>
    <property type="evidence" value="ECO:0007669"/>
    <property type="project" value="InterPro"/>
</dbReference>
<reference evidence="19" key="1">
    <citation type="submission" date="2020-04" db="EMBL/GenBank/DDBJ databases">
        <authorList>
            <person name="Alioto T."/>
            <person name="Alioto T."/>
            <person name="Gomez Garrido J."/>
        </authorList>
    </citation>
    <scope>NUCLEOTIDE SEQUENCE</scope>
    <source>
        <strain evidence="19">A484AB</strain>
    </source>
</reference>
<feature type="region of interest" description="Disordered" evidence="17">
    <location>
        <begin position="661"/>
        <end position="740"/>
    </location>
</feature>
<keyword evidence="9" id="KW-0132">Cell division</keyword>
<dbReference type="Pfam" id="PF12717">
    <property type="entry name" value="Cnd1"/>
    <property type="match status" value="1"/>
</dbReference>
<gene>
    <name evidence="19" type="ORF">PACLA_8A071432</name>
</gene>
<comment type="subcellular location">
    <subcellularLocation>
        <location evidence="2">Chromosome</location>
    </subcellularLocation>
    <subcellularLocation>
        <location evidence="3">Cytoplasm</location>
    </subcellularLocation>
    <subcellularLocation>
        <location evidence="1">Nucleus</location>
    </subcellularLocation>
</comment>
<evidence type="ECO:0000256" key="10">
    <source>
        <dbReference type="ARBA" id="ARBA00022776"/>
    </source>
</evidence>
<sequence length="740" mass="82932">MLSLVWSKDNDVKSKVVDAYTRLYLNPQVQGQRAKAEAIVKNLFALLNGASIGDLTSLNELVYKLMKTSLIPKNVIHLLWEKFAMKDPQTTQEQSKSALKLLGMLARGKHEIVKSNIEVLVSIGLGERAKDDALLVRDTCTILLTLNKNEEKVRDDKQGPLRFSSDHMAFQRLNDILVSSITSPVQGMWVPMAEEAINVVYNLAEHPDKICGHLIKNLIKKIFGEEENLDGSDANIDKAASEETPAPVSCPSYVLARFLAAAGHIALQQVVHLEASILGEIKRRERLKEDSKGEKKKNISTSTSVTQTPRTKEGASETLEDEMGLTGATAEDAEAEYIKKICDHEIVTGGNNLLSLLGSLIVAVCNNPAKYSDLQVQTAASLALSKFMLVSAEFCEKNLQLLFTILEKSRHEVIRSNTIISLGDLTPRFPNIIEPWTPNLYARLRDDSSQVRMNAMKIMTRLILNDMVKVKGQISEMATCLEDDDPRIAELAKSFFSELSKKGNAVYNILPDVISRLSDPDTGIEEAPFRNIMSYLFSFIQKDRQCESLVEKLCHRFRATRTDRQWIDLSFCLAQLSYNERSLRKLQENFACFQGTLSNDDVFGFFSTIMGKCKKMAKPEIKVVVEELELRITTCHEKGVEEEAGYERANQASAAARVLVGKVANTPANKKTRSTRGRTPASRRRRKNDSESEVVPKPQTGKKSTRKSRKKVIEFDSDDEEMMQGTWDEAFEAEKENVEV</sequence>
<keyword evidence="8" id="KW-0597">Phosphoprotein</keyword>
<dbReference type="Proteomes" id="UP001152795">
    <property type="component" value="Unassembled WGS sequence"/>
</dbReference>
<keyword evidence="10" id="KW-0498">Mitosis</keyword>
<keyword evidence="12" id="KW-0539">Nucleus</keyword>
<feature type="compositionally biased region" description="Polar residues" evidence="17">
    <location>
        <begin position="299"/>
        <end position="309"/>
    </location>
</feature>
<dbReference type="SUPFAM" id="SSF48371">
    <property type="entry name" value="ARM repeat"/>
    <property type="match status" value="1"/>
</dbReference>
<dbReference type="GO" id="GO:0005737">
    <property type="term" value="C:cytoplasm"/>
    <property type="evidence" value="ECO:0007669"/>
    <property type="project" value="UniProtKB-SubCell"/>
</dbReference>
<evidence type="ECO:0000256" key="12">
    <source>
        <dbReference type="ARBA" id="ARBA00023242"/>
    </source>
</evidence>
<evidence type="ECO:0000313" key="20">
    <source>
        <dbReference type="Proteomes" id="UP001152795"/>
    </source>
</evidence>
<evidence type="ECO:0000256" key="15">
    <source>
        <dbReference type="ARBA" id="ARBA00080470"/>
    </source>
</evidence>
<dbReference type="Gene3D" id="1.25.10.10">
    <property type="entry name" value="Leucine-rich Repeat Variant"/>
    <property type="match status" value="1"/>
</dbReference>
<evidence type="ECO:0000256" key="17">
    <source>
        <dbReference type="SAM" id="MobiDB-lite"/>
    </source>
</evidence>
<protein>
    <recommendedName>
        <fullName evidence="5">Condensin complex subunit 1</fullName>
    </recommendedName>
    <alternativeName>
        <fullName evidence="16">Chromosome condensation-related SMC-associated protein 1</fullName>
    </alternativeName>
    <alternativeName>
        <fullName evidence="15">Chromosome-associated protein D2</fullName>
    </alternativeName>
    <alternativeName>
        <fullName evidence="14">Non-SMC condensin I complex subunit D2</fullName>
    </alternativeName>
</protein>
<keyword evidence="7" id="KW-0963">Cytoplasm</keyword>
<keyword evidence="20" id="KW-1185">Reference proteome</keyword>
<feature type="compositionally biased region" description="Basic and acidic residues" evidence="17">
    <location>
        <begin position="286"/>
        <end position="297"/>
    </location>
</feature>
<dbReference type="InterPro" id="IPR032682">
    <property type="entry name" value="Cnd1_C"/>
</dbReference>
<dbReference type="InterPro" id="IPR011989">
    <property type="entry name" value="ARM-like"/>
</dbReference>
<evidence type="ECO:0000256" key="13">
    <source>
        <dbReference type="ARBA" id="ARBA00023306"/>
    </source>
</evidence>
<keyword evidence="6" id="KW-0158">Chromosome</keyword>
<dbReference type="GO" id="GO:0005634">
    <property type="term" value="C:nucleus"/>
    <property type="evidence" value="ECO:0007669"/>
    <property type="project" value="UniProtKB-SubCell"/>
</dbReference>
<keyword evidence="13" id="KW-0131">Cell cycle</keyword>
<comment type="similarity">
    <text evidence="4">Belongs to the CND1 (condensin subunit 1) family.</text>
</comment>
<evidence type="ECO:0000313" key="19">
    <source>
        <dbReference type="EMBL" id="CAB4020159.1"/>
    </source>
</evidence>
<evidence type="ECO:0000256" key="7">
    <source>
        <dbReference type="ARBA" id="ARBA00022490"/>
    </source>
</evidence>
<evidence type="ECO:0000256" key="8">
    <source>
        <dbReference type="ARBA" id="ARBA00022553"/>
    </source>
</evidence>
<comment type="caution">
    <text evidence="19">The sequence shown here is derived from an EMBL/GenBank/DDBJ whole genome shotgun (WGS) entry which is preliminary data.</text>
</comment>
<evidence type="ECO:0000256" key="14">
    <source>
        <dbReference type="ARBA" id="ARBA00075131"/>
    </source>
</evidence>
<proteinExistence type="inferred from homology"/>
<dbReference type="GO" id="GO:0051301">
    <property type="term" value="P:cell division"/>
    <property type="evidence" value="ECO:0007669"/>
    <property type="project" value="UniProtKB-KW"/>
</dbReference>
<dbReference type="AlphaFoldDB" id="A0A6S7ISY1"/>
<keyword evidence="11" id="KW-0226">DNA condensation</keyword>
<name>A0A6S7ISY1_PARCT</name>
<evidence type="ECO:0000256" key="4">
    <source>
        <dbReference type="ARBA" id="ARBA00009606"/>
    </source>
</evidence>
<dbReference type="GO" id="GO:0010032">
    <property type="term" value="P:meiotic chromosome condensation"/>
    <property type="evidence" value="ECO:0007669"/>
    <property type="project" value="TreeGrafter"/>
</dbReference>
<dbReference type="GO" id="GO:0042393">
    <property type="term" value="F:histone binding"/>
    <property type="evidence" value="ECO:0007669"/>
    <property type="project" value="TreeGrafter"/>
</dbReference>
<dbReference type="PANTHER" id="PTHR14222:SF2">
    <property type="entry name" value="CONDENSIN COMPLEX SUBUNIT 1"/>
    <property type="match status" value="1"/>
</dbReference>
<dbReference type="GO" id="GO:0000796">
    <property type="term" value="C:condensin complex"/>
    <property type="evidence" value="ECO:0007669"/>
    <property type="project" value="TreeGrafter"/>
</dbReference>
<dbReference type="OrthoDB" id="436262at2759"/>
<evidence type="ECO:0000256" key="9">
    <source>
        <dbReference type="ARBA" id="ARBA00022618"/>
    </source>
</evidence>
<dbReference type="FunFam" id="1.25.10.10:FF:000695">
    <property type="entry name" value="Condensin complex subunit 1"/>
    <property type="match status" value="1"/>
</dbReference>
<accession>A0A6S7ISY1</accession>
<evidence type="ECO:0000256" key="3">
    <source>
        <dbReference type="ARBA" id="ARBA00004496"/>
    </source>
</evidence>
<dbReference type="InterPro" id="IPR026971">
    <property type="entry name" value="CND1/NCAPD3"/>
</dbReference>
<evidence type="ECO:0000259" key="18">
    <source>
        <dbReference type="Pfam" id="PF12717"/>
    </source>
</evidence>
<evidence type="ECO:0000256" key="6">
    <source>
        <dbReference type="ARBA" id="ARBA00022454"/>
    </source>
</evidence>
<evidence type="ECO:0000256" key="16">
    <source>
        <dbReference type="ARBA" id="ARBA00081485"/>
    </source>
</evidence>
<evidence type="ECO:0000256" key="1">
    <source>
        <dbReference type="ARBA" id="ARBA00004123"/>
    </source>
</evidence>
<dbReference type="InterPro" id="IPR016024">
    <property type="entry name" value="ARM-type_fold"/>
</dbReference>
<dbReference type="EMBL" id="CACRXK020010810">
    <property type="protein sequence ID" value="CAB4020159.1"/>
    <property type="molecule type" value="Genomic_DNA"/>
</dbReference>
<evidence type="ECO:0000256" key="5">
    <source>
        <dbReference type="ARBA" id="ARBA00016064"/>
    </source>
</evidence>
<evidence type="ECO:0000256" key="2">
    <source>
        <dbReference type="ARBA" id="ARBA00004286"/>
    </source>
</evidence>
<evidence type="ECO:0000256" key="11">
    <source>
        <dbReference type="ARBA" id="ARBA00023067"/>
    </source>
</evidence>
<feature type="domain" description="Condensin complex subunit 1 C-terminal" evidence="18">
    <location>
        <begin position="413"/>
        <end position="573"/>
    </location>
</feature>
<feature type="region of interest" description="Disordered" evidence="17">
    <location>
        <begin position="286"/>
        <end position="326"/>
    </location>
</feature>
<dbReference type="PANTHER" id="PTHR14222">
    <property type="entry name" value="CONDENSIN"/>
    <property type="match status" value="1"/>
</dbReference>
<organism evidence="19 20">
    <name type="scientific">Paramuricea clavata</name>
    <name type="common">Red gorgonian</name>
    <name type="synonym">Violescent sea-whip</name>
    <dbReference type="NCBI Taxonomy" id="317549"/>
    <lineage>
        <taxon>Eukaryota</taxon>
        <taxon>Metazoa</taxon>
        <taxon>Cnidaria</taxon>
        <taxon>Anthozoa</taxon>
        <taxon>Octocorallia</taxon>
        <taxon>Malacalcyonacea</taxon>
        <taxon>Plexauridae</taxon>
        <taxon>Paramuricea</taxon>
    </lineage>
</organism>